<dbReference type="SMR" id="A2G0Z4"/>
<gene>
    <name evidence="12" type="ORF">TVAG_052780</name>
</gene>
<dbReference type="eggNOG" id="ENOG502QREJ">
    <property type="taxonomic scope" value="Eukaryota"/>
</dbReference>
<reference evidence="12" key="1">
    <citation type="submission" date="2006-10" db="EMBL/GenBank/DDBJ databases">
        <authorList>
            <person name="Amadeo P."/>
            <person name="Zhao Q."/>
            <person name="Wortman J."/>
            <person name="Fraser-Liggett C."/>
            <person name="Carlton J."/>
        </authorList>
    </citation>
    <scope>NUCLEOTIDE SEQUENCE</scope>
    <source>
        <strain evidence="12">G3</strain>
    </source>
</reference>
<keyword evidence="13" id="KW-1185">Reference proteome</keyword>
<protein>
    <recommendedName>
        <fullName evidence="3 8">Pyruvate, phosphate dikinase</fullName>
        <ecNumber evidence="3 8">2.7.9.1</ecNumber>
    </recommendedName>
</protein>
<keyword evidence="12" id="KW-0670">Pyruvate</keyword>
<dbReference type="InterPro" id="IPR036637">
    <property type="entry name" value="Phosphohistidine_dom_sf"/>
</dbReference>
<evidence type="ECO:0000256" key="4">
    <source>
        <dbReference type="ARBA" id="ARBA00022679"/>
    </source>
</evidence>
<dbReference type="InterPro" id="IPR010121">
    <property type="entry name" value="Pyruvate_phosphate_dikinase"/>
</dbReference>
<evidence type="ECO:0000259" key="10">
    <source>
        <dbReference type="Pfam" id="PF00391"/>
    </source>
</evidence>
<evidence type="ECO:0000256" key="8">
    <source>
        <dbReference type="PIRNR" id="PIRNR000853"/>
    </source>
</evidence>
<feature type="region of interest" description="Disordered" evidence="9">
    <location>
        <begin position="639"/>
        <end position="709"/>
    </location>
</feature>
<dbReference type="InterPro" id="IPR040442">
    <property type="entry name" value="Pyrv_kinase-like_dom_sf"/>
</dbReference>
<dbReference type="Pfam" id="PF02896">
    <property type="entry name" value="PEP-utilizers_C"/>
    <property type="match status" value="1"/>
</dbReference>
<keyword evidence="4" id="KW-0808">Transferase</keyword>
<evidence type="ECO:0000256" key="2">
    <source>
        <dbReference type="ARBA" id="ARBA00007837"/>
    </source>
</evidence>
<dbReference type="InterPro" id="IPR008279">
    <property type="entry name" value="PEP-util_enz_mobile_dom"/>
</dbReference>
<comment type="similarity">
    <text evidence="2 8">Belongs to the PEP-utilizing enzyme family.</text>
</comment>
<organism evidence="12 13">
    <name type="scientific">Trichomonas vaginalis (strain ATCC PRA-98 / G3)</name>
    <dbReference type="NCBI Taxonomy" id="412133"/>
    <lineage>
        <taxon>Eukaryota</taxon>
        <taxon>Metamonada</taxon>
        <taxon>Parabasalia</taxon>
        <taxon>Trichomonadida</taxon>
        <taxon>Trichomonadidae</taxon>
        <taxon>Trichomonas</taxon>
    </lineage>
</organism>
<dbReference type="VEuPathDB" id="TrichDB:TVAGG3_0564650"/>
<dbReference type="InParanoid" id="A2G0Z4"/>
<evidence type="ECO:0000313" key="13">
    <source>
        <dbReference type="Proteomes" id="UP000001542"/>
    </source>
</evidence>
<dbReference type="PIRSF" id="PIRSF000853">
    <property type="entry name" value="PPDK"/>
    <property type="match status" value="1"/>
</dbReference>
<feature type="compositionally biased region" description="Low complexity" evidence="9">
    <location>
        <begin position="650"/>
        <end position="659"/>
    </location>
</feature>
<dbReference type="Gene3D" id="1.20.80.30">
    <property type="match status" value="1"/>
</dbReference>
<evidence type="ECO:0000256" key="9">
    <source>
        <dbReference type="SAM" id="MobiDB-lite"/>
    </source>
</evidence>
<dbReference type="EMBL" id="DS114227">
    <property type="protein sequence ID" value="EAX89171.1"/>
    <property type="molecule type" value="Genomic_DNA"/>
</dbReference>
<evidence type="ECO:0000256" key="3">
    <source>
        <dbReference type="ARBA" id="ARBA00011994"/>
    </source>
</evidence>
<dbReference type="GO" id="GO:0050242">
    <property type="term" value="F:pyruvate, phosphate dikinase activity"/>
    <property type="evidence" value="ECO:0007669"/>
    <property type="project" value="UniProtKB-UniRule"/>
</dbReference>
<feature type="compositionally biased region" description="Basic and acidic residues" evidence="9">
    <location>
        <begin position="660"/>
        <end position="704"/>
    </location>
</feature>
<keyword evidence="5" id="KW-0479">Metal-binding</keyword>
<dbReference type="GO" id="GO:0046872">
    <property type="term" value="F:metal ion binding"/>
    <property type="evidence" value="ECO:0007669"/>
    <property type="project" value="UniProtKB-UniRule"/>
</dbReference>
<evidence type="ECO:0000256" key="5">
    <source>
        <dbReference type="ARBA" id="ARBA00022723"/>
    </source>
</evidence>
<accession>A2G0Z4</accession>
<dbReference type="SUPFAM" id="SSF52009">
    <property type="entry name" value="Phosphohistidine domain"/>
    <property type="match status" value="1"/>
</dbReference>
<dbReference type="Gene3D" id="3.30.1490.20">
    <property type="entry name" value="ATP-grasp fold, A domain"/>
    <property type="match status" value="1"/>
</dbReference>
<keyword evidence="7" id="KW-0460">Magnesium</keyword>
<dbReference type="PANTHER" id="PTHR22931:SF9">
    <property type="entry name" value="PYRUVATE, PHOSPHATE DIKINASE 1, CHLOROPLASTIC"/>
    <property type="match status" value="1"/>
</dbReference>
<dbReference type="Proteomes" id="UP000001542">
    <property type="component" value="Unassembled WGS sequence"/>
</dbReference>
<dbReference type="OrthoDB" id="6123450at2759"/>
<name>A2G0Z4_TRIV3</name>
<evidence type="ECO:0000256" key="6">
    <source>
        <dbReference type="ARBA" id="ARBA00022777"/>
    </source>
</evidence>
<dbReference type="GO" id="GO:0005524">
    <property type="term" value="F:ATP binding"/>
    <property type="evidence" value="ECO:0007669"/>
    <property type="project" value="UniProtKB-UniRule"/>
</dbReference>
<keyword evidence="6" id="KW-0418">Kinase</keyword>
<dbReference type="Gene3D" id="3.50.30.10">
    <property type="entry name" value="Phosphohistidine domain"/>
    <property type="match status" value="1"/>
</dbReference>
<evidence type="ECO:0000259" key="11">
    <source>
        <dbReference type="Pfam" id="PF02896"/>
    </source>
</evidence>
<dbReference type="Gene3D" id="3.30.470.20">
    <property type="entry name" value="ATP-grasp fold, B domain"/>
    <property type="match status" value="1"/>
</dbReference>
<dbReference type="SUPFAM" id="SSF51621">
    <property type="entry name" value="Phosphoenolpyruvate/pyruvate domain"/>
    <property type="match status" value="1"/>
</dbReference>
<comment type="catalytic activity">
    <reaction evidence="8">
        <text>pyruvate + phosphate + ATP = phosphoenolpyruvate + AMP + diphosphate + H(+)</text>
        <dbReference type="Rhea" id="RHEA:10756"/>
        <dbReference type="ChEBI" id="CHEBI:15361"/>
        <dbReference type="ChEBI" id="CHEBI:15378"/>
        <dbReference type="ChEBI" id="CHEBI:30616"/>
        <dbReference type="ChEBI" id="CHEBI:33019"/>
        <dbReference type="ChEBI" id="CHEBI:43474"/>
        <dbReference type="ChEBI" id="CHEBI:58702"/>
        <dbReference type="ChEBI" id="CHEBI:456215"/>
        <dbReference type="EC" id="2.7.9.1"/>
    </reaction>
</comment>
<dbReference type="VEuPathDB" id="TrichDB:TVAG_052780"/>
<evidence type="ECO:0000256" key="7">
    <source>
        <dbReference type="ARBA" id="ARBA00022842"/>
    </source>
</evidence>
<proteinExistence type="inferred from homology"/>
<dbReference type="SUPFAM" id="SSF56059">
    <property type="entry name" value="Glutathione synthetase ATP-binding domain-like"/>
    <property type="match status" value="1"/>
</dbReference>
<evidence type="ECO:0000313" key="12">
    <source>
        <dbReference type="EMBL" id="EAX89171.1"/>
    </source>
</evidence>
<dbReference type="PANTHER" id="PTHR22931">
    <property type="entry name" value="PHOSPHOENOLPYRUVATE DIKINASE-RELATED"/>
    <property type="match status" value="1"/>
</dbReference>
<dbReference type="InterPro" id="IPR013815">
    <property type="entry name" value="ATP_grasp_subdomain_1"/>
</dbReference>
<sequence length="932" mass="103163">MEKSVLSLEEFGKIADKPEEAYKVVGDKALKLIQAQRRGALIPNGFIVTNTAYQQFMQSGAKELPENVWDEVLSYIKLIEQKTSKRFGLNISPILLSIRSDSNPSLPLMLDSIVNIGLNDVTAIALERLSGNKSYVYSSYCDFIQSFSTVALNIDPHEFDEMFQKFSESRNLSNTNEFNSIDWIDLTRLYKSIVVRHTGKTIPQDPFEQLKHSLKAVYQKMNSKKVQNYIDYHKYKNVNFSLIISQMIPGNITPQSCAGIISTHDPITGELTNSGDYIVDGTLLDIIKHRGHMHPIQNLSRQIPDVKNKLFPIFTSIAEKFGSPVTLEFIYDGQQVYILQVSPLVFSYNGLMRSVVLSKNKGKTLKEGLSFVQIEDITSANLPDLQDVSEQPFASGIASGHGAVVGKAVFCTEECVKRAKNGEKIVLFRKSLQPSDFAAISAASAIVTASGNLYTASTLICRMLRKTTAIGCQINIDEKEQKVTVDDKTVNKDDIVSIDSNGKVYIGEQALGNPGITGDAQQVCEWADSVRGNLKIISQAKSAEEVTKSVENGAEGFAPIALDDLLHDVLPEIALGLLKDHENQEILQKLETSISENLTQILAAAKGLDITVKLLDKPLSVWLPDLTKSVQELSRLKVIKENSGNENPNTSTEVSQSQTETEKSETETESEKTQESEAPEPPKETTEQPKEGEEAPKENTKIEFSEENEQELQRLTEIVDITKKHKESNPLMGVCGIRMNLVTPHLLETSMNAIVSACTNSSIENISILLPNVTLKQEVLKATELVQKALEGKNLHAKIGAELGTPRGCLVTKELAEVCDFLTIDYNKLGMILYGMCTADLESFIPQYEKLNIFKDPSKNFDKEAAYDLIKKAINEATQTKNDLEFYIYGDSLSSDVAPLLCEAGVTKIMSKPEDVVLTKFAAALHILKTQQ</sequence>
<dbReference type="InterPro" id="IPR015813">
    <property type="entry name" value="Pyrv/PenolPyrv_kinase-like_dom"/>
</dbReference>
<comment type="cofactor">
    <cofactor evidence="1 8">
        <name>Mg(2+)</name>
        <dbReference type="ChEBI" id="CHEBI:18420"/>
    </cofactor>
</comment>
<dbReference type="Gene3D" id="3.20.20.60">
    <property type="entry name" value="Phosphoenolpyruvate-binding domains"/>
    <property type="match status" value="1"/>
</dbReference>
<dbReference type="Pfam" id="PF00391">
    <property type="entry name" value="PEP-utilizers"/>
    <property type="match status" value="1"/>
</dbReference>
<dbReference type="EC" id="2.7.9.1" evidence="3 8"/>
<feature type="domain" description="PEP-utilising enzyme mobile" evidence="10">
    <location>
        <begin position="424"/>
        <end position="486"/>
    </location>
</feature>
<dbReference type="AlphaFoldDB" id="A2G0Z4"/>
<evidence type="ECO:0000256" key="1">
    <source>
        <dbReference type="ARBA" id="ARBA00001946"/>
    </source>
</evidence>
<dbReference type="STRING" id="5722.A2G0Z4"/>
<reference evidence="12" key="2">
    <citation type="journal article" date="2007" name="Science">
        <title>Draft genome sequence of the sexually transmitted pathogen Trichomonas vaginalis.</title>
        <authorList>
            <person name="Carlton J.M."/>
            <person name="Hirt R.P."/>
            <person name="Silva J.C."/>
            <person name="Delcher A.L."/>
            <person name="Schatz M."/>
            <person name="Zhao Q."/>
            <person name="Wortman J.R."/>
            <person name="Bidwell S.L."/>
            <person name="Alsmark U.C.M."/>
            <person name="Besteiro S."/>
            <person name="Sicheritz-Ponten T."/>
            <person name="Noel C.J."/>
            <person name="Dacks J.B."/>
            <person name="Foster P.G."/>
            <person name="Simillion C."/>
            <person name="Van de Peer Y."/>
            <person name="Miranda-Saavedra D."/>
            <person name="Barton G.J."/>
            <person name="Westrop G.D."/>
            <person name="Mueller S."/>
            <person name="Dessi D."/>
            <person name="Fiori P.L."/>
            <person name="Ren Q."/>
            <person name="Paulsen I."/>
            <person name="Zhang H."/>
            <person name="Bastida-Corcuera F.D."/>
            <person name="Simoes-Barbosa A."/>
            <person name="Brown M.T."/>
            <person name="Hayes R.D."/>
            <person name="Mukherjee M."/>
            <person name="Okumura C.Y."/>
            <person name="Schneider R."/>
            <person name="Smith A.J."/>
            <person name="Vanacova S."/>
            <person name="Villalvazo M."/>
            <person name="Haas B.J."/>
            <person name="Pertea M."/>
            <person name="Feldblyum T.V."/>
            <person name="Utterback T.R."/>
            <person name="Shu C.L."/>
            <person name="Osoegawa K."/>
            <person name="de Jong P.J."/>
            <person name="Hrdy I."/>
            <person name="Horvathova L."/>
            <person name="Zubacova Z."/>
            <person name="Dolezal P."/>
            <person name="Malik S.B."/>
            <person name="Logsdon J.M. Jr."/>
            <person name="Henze K."/>
            <person name="Gupta A."/>
            <person name="Wang C.C."/>
            <person name="Dunne R.L."/>
            <person name="Upcroft J.A."/>
            <person name="Upcroft P."/>
            <person name="White O."/>
            <person name="Salzberg S.L."/>
            <person name="Tang P."/>
            <person name="Chiu C.-H."/>
            <person name="Lee Y.-S."/>
            <person name="Embley T.M."/>
            <person name="Coombs G.H."/>
            <person name="Mottram J.C."/>
            <person name="Tachezy J."/>
            <person name="Fraser-Liggett C.M."/>
            <person name="Johnson P.J."/>
        </authorList>
    </citation>
    <scope>NUCLEOTIDE SEQUENCE [LARGE SCALE GENOMIC DNA]</scope>
    <source>
        <strain evidence="12">G3</strain>
    </source>
</reference>
<dbReference type="InterPro" id="IPR000121">
    <property type="entry name" value="PEP_util_C"/>
</dbReference>
<dbReference type="GO" id="GO:0016301">
    <property type="term" value="F:kinase activity"/>
    <property type="evidence" value="ECO:0007669"/>
    <property type="project" value="UniProtKB-UniRule"/>
</dbReference>
<feature type="domain" description="PEP-utilising enzyme C-terminal" evidence="11">
    <location>
        <begin position="582"/>
        <end position="923"/>
    </location>
</feature>
<dbReference type="Gene3D" id="1.10.189.10">
    <property type="entry name" value="Pyruvate Phosphate Dikinase, domain 2"/>
    <property type="match status" value="1"/>
</dbReference>